<sequence length="137" mass="15304">MQTVFKSGNEELKTLVSDTTSGSLRAYFDARISEWTAPTKDMGVFTVGVFYDLAQSFKGAAAFDLVDAAAGWSIEDMTDTQTMRYVDLLADLARSTETTEMPPNLARQWATIMDRARKIDSRSVALEFLRSHYRTVG</sequence>
<keyword evidence="2" id="KW-1185">Reference proteome</keyword>
<organism evidence="1 2">
    <name type="scientific">Roseiconus lacunae</name>
    <dbReference type="NCBI Taxonomy" id="2605694"/>
    <lineage>
        <taxon>Bacteria</taxon>
        <taxon>Pseudomonadati</taxon>
        <taxon>Planctomycetota</taxon>
        <taxon>Planctomycetia</taxon>
        <taxon>Pirellulales</taxon>
        <taxon>Pirellulaceae</taxon>
        <taxon>Roseiconus</taxon>
    </lineage>
</organism>
<dbReference type="Proteomes" id="UP001239462">
    <property type="component" value="Unassembled WGS sequence"/>
</dbReference>
<evidence type="ECO:0000313" key="1">
    <source>
        <dbReference type="EMBL" id="MDM4019391.1"/>
    </source>
</evidence>
<comment type="caution">
    <text evidence="1">The sequence shown here is derived from an EMBL/GenBank/DDBJ whole genome shotgun (WGS) entry which is preliminary data.</text>
</comment>
<reference evidence="1 2" key="1">
    <citation type="submission" date="2023-06" db="EMBL/GenBank/DDBJ databases">
        <title>Roseiconus lacunae JC819 isolated from Gulf of Mannar region, Tamil Nadu.</title>
        <authorList>
            <person name="Pk S."/>
            <person name="Ch S."/>
            <person name="Ch V.R."/>
        </authorList>
    </citation>
    <scope>NUCLEOTIDE SEQUENCE [LARGE SCALE GENOMIC DNA]</scope>
    <source>
        <strain evidence="1 2">JC819</strain>
    </source>
</reference>
<proteinExistence type="predicted"/>
<dbReference type="EMBL" id="JASZZN010000043">
    <property type="protein sequence ID" value="MDM4019391.1"/>
    <property type="molecule type" value="Genomic_DNA"/>
</dbReference>
<evidence type="ECO:0000313" key="2">
    <source>
        <dbReference type="Proteomes" id="UP001239462"/>
    </source>
</evidence>
<accession>A0ABT7PSU1</accession>
<gene>
    <name evidence="1" type="ORF">QTN89_28305</name>
</gene>
<protein>
    <submittedName>
        <fullName evidence="1">Uncharacterized protein</fullName>
    </submittedName>
</protein>
<dbReference type="RefSeq" id="WP_289167533.1">
    <property type="nucleotide sequence ID" value="NZ_JASZZN010000043.1"/>
</dbReference>
<name>A0ABT7PSU1_9BACT</name>